<keyword evidence="4" id="KW-0964">Secreted</keyword>
<dbReference type="GO" id="GO:0005975">
    <property type="term" value="P:carbohydrate metabolic process"/>
    <property type="evidence" value="ECO:0007669"/>
    <property type="project" value="InterPro"/>
</dbReference>
<comment type="similarity">
    <text evidence="2 8">Belongs to the glycosyl hydrolase 28 family.</text>
</comment>
<dbReference type="InterPro" id="IPR000743">
    <property type="entry name" value="Glyco_hydro_28"/>
</dbReference>
<evidence type="ECO:0000256" key="5">
    <source>
        <dbReference type="ARBA" id="ARBA00022801"/>
    </source>
</evidence>
<dbReference type="SMART" id="SM00710">
    <property type="entry name" value="PbH1"/>
    <property type="match status" value="4"/>
</dbReference>
<proteinExistence type="inferred from homology"/>
<evidence type="ECO:0000313" key="11">
    <source>
        <dbReference type="Proteomes" id="UP000595140"/>
    </source>
</evidence>
<keyword evidence="7" id="KW-0961">Cell wall biogenesis/degradation</keyword>
<evidence type="ECO:0000256" key="4">
    <source>
        <dbReference type="ARBA" id="ARBA00022525"/>
    </source>
</evidence>
<evidence type="ECO:0000256" key="9">
    <source>
        <dbReference type="SAM" id="SignalP"/>
    </source>
</evidence>
<dbReference type="Gene3D" id="2.160.20.10">
    <property type="entry name" value="Single-stranded right-handed beta-helix, Pectin lyase-like"/>
    <property type="match status" value="1"/>
</dbReference>
<dbReference type="Proteomes" id="UP000595140">
    <property type="component" value="Unassembled WGS sequence"/>
</dbReference>
<dbReference type="InterPro" id="IPR012334">
    <property type="entry name" value="Pectin_lyas_fold"/>
</dbReference>
<dbReference type="PANTHER" id="PTHR31375">
    <property type="match status" value="1"/>
</dbReference>
<keyword evidence="9" id="KW-0732">Signal</keyword>
<keyword evidence="6 8" id="KW-0326">Glycosidase</keyword>
<dbReference type="Pfam" id="PF00295">
    <property type="entry name" value="Glyco_hydro_28"/>
    <property type="match status" value="2"/>
</dbReference>
<feature type="signal peptide" evidence="9">
    <location>
        <begin position="1"/>
        <end position="26"/>
    </location>
</feature>
<evidence type="ECO:0000256" key="3">
    <source>
        <dbReference type="ARBA" id="ARBA00022512"/>
    </source>
</evidence>
<organism evidence="10 11">
    <name type="scientific">Cuscuta campestris</name>
    <dbReference type="NCBI Taxonomy" id="132261"/>
    <lineage>
        <taxon>Eukaryota</taxon>
        <taxon>Viridiplantae</taxon>
        <taxon>Streptophyta</taxon>
        <taxon>Embryophyta</taxon>
        <taxon>Tracheophyta</taxon>
        <taxon>Spermatophyta</taxon>
        <taxon>Magnoliopsida</taxon>
        <taxon>eudicotyledons</taxon>
        <taxon>Gunneridae</taxon>
        <taxon>Pentapetalae</taxon>
        <taxon>asterids</taxon>
        <taxon>lamiids</taxon>
        <taxon>Solanales</taxon>
        <taxon>Convolvulaceae</taxon>
        <taxon>Cuscuteae</taxon>
        <taxon>Cuscuta</taxon>
        <taxon>Cuscuta subgen. Grammica</taxon>
        <taxon>Cuscuta sect. Cleistogrammica</taxon>
    </lineage>
</organism>
<evidence type="ECO:0000256" key="1">
    <source>
        <dbReference type="ARBA" id="ARBA00004191"/>
    </source>
</evidence>
<protein>
    <recommendedName>
        <fullName evidence="12">Polygalacturonase</fullName>
    </recommendedName>
</protein>
<evidence type="ECO:0000256" key="2">
    <source>
        <dbReference type="ARBA" id="ARBA00008834"/>
    </source>
</evidence>
<name>A0A484N985_9ASTE</name>
<evidence type="ECO:0008006" key="12">
    <source>
        <dbReference type="Google" id="ProtNLM"/>
    </source>
</evidence>
<keyword evidence="3" id="KW-0134">Cell wall</keyword>
<dbReference type="GO" id="GO:0004650">
    <property type="term" value="F:polygalacturonase activity"/>
    <property type="evidence" value="ECO:0007669"/>
    <property type="project" value="InterPro"/>
</dbReference>
<keyword evidence="11" id="KW-1185">Reference proteome</keyword>
<dbReference type="SUPFAM" id="SSF51126">
    <property type="entry name" value="Pectin lyase-like"/>
    <property type="match status" value="1"/>
</dbReference>
<gene>
    <name evidence="10" type="ORF">CCAM_LOCUS39478</name>
</gene>
<accession>A0A484N985</accession>
<dbReference type="EMBL" id="OOIL02006555">
    <property type="protein sequence ID" value="VFQ97702.1"/>
    <property type="molecule type" value="Genomic_DNA"/>
</dbReference>
<dbReference type="AlphaFoldDB" id="A0A484N985"/>
<evidence type="ECO:0000256" key="8">
    <source>
        <dbReference type="RuleBase" id="RU361169"/>
    </source>
</evidence>
<feature type="chain" id="PRO_5019837103" description="Polygalacturonase" evidence="9">
    <location>
        <begin position="27"/>
        <end position="448"/>
    </location>
</feature>
<sequence length="448" mass="46521">MVHIKLILLFLISSSTILCCSCSVSAAPFSVLTYGAKGDETTDDTQAFQKAWADACKAEGSTLLVPSGHKFLVGQISLVGPCKTNMIFQLDGQISAPSVSSKTWGAGGTLQWLEFKNLNGFTITGQGTIDGKGSGWWSSSSSSKSSSNSLLMKDDDDHIDYNNISFGGLKIPSTKPTVSSVNSSVPYLNLIALRFYGSQGVTVTGIQFINSPKAHLKFDSCSNVAVNKVKITSPETSPNTDGIHLQNTKGVTIQGSTIACGDDCISIQTGCSGVNINGVTCGPSHGISIGGLGKDKSKACVSNVTVTDSTIKSSLTAVRIKTWQGGSGSVSGVKFSNIQCQAVKTAIMIDQFYCDANHCANQTSAVDVSDVSFQGIKGTYTQNPVHLACSESLGCTGITLGGINLTPAGTTASPPSCLDTYGQVTGATTPPINCLKTGKQPKKNAATC</sequence>
<comment type="subcellular location">
    <subcellularLocation>
        <location evidence="1">Secreted</location>
        <location evidence="1">Cell wall</location>
    </subcellularLocation>
</comment>
<keyword evidence="5 8" id="KW-0378">Hydrolase</keyword>
<reference evidence="10 11" key="1">
    <citation type="submission" date="2018-04" db="EMBL/GenBank/DDBJ databases">
        <authorList>
            <person name="Vogel A."/>
        </authorList>
    </citation>
    <scope>NUCLEOTIDE SEQUENCE [LARGE SCALE GENOMIC DNA]</scope>
</reference>
<dbReference type="OrthoDB" id="1301860at2759"/>
<evidence type="ECO:0000256" key="6">
    <source>
        <dbReference type="ARBA" id="ARBA00023295"/>
    </source>
</evidence>
<evidence type="ECO:0000256" key="7">
    <source>
        <dbReference type="ARBA" id="ARBA00023316"/>
    </source>
</evidence>
<dbReference type="InterPro" id="IPR011050">
    <property type="entry name" value="Pectin_lyase_fold/virulence"/>
</dbReference>
<evidence type="ECO:0000313" key="10">
    <source>
        <dbReference type="EMBL" id="VFQ97702.1"/>
    </source>
</evidence>
<dbReference type="InterPro" id="IPR006626">
    <property type="entry name" value="PbH1"/>
</dbReference>
<dbReference type="GO" id="GO:0071555">
    <property type="term" value="P:cell wall organization"/>
    <property type="evidence" value="ECO:0007669"/>
    <property type="project" value="UniProtKB-KW"/>
</dbReference>